<dbReference type="NCBIfam" id="NF040941">
    <property type="entry name" value="GGGWT_bact"/>
    <property type="match status" value="1"/>
</dbReference>
<evidence type="ECO:0000313" key="4">
    <source>
        <dbReference type="Proteomes" id="UP000075902"/>
    </source>
</evidence>
<dbReference type="STRING" id="34690.A0A182TXS0"/>
<dbReference type="CDD" id="cd00087">
    <property type="entry name" value="FReD"/>
    <property type="match status" value="1"/>
</dbReference>
<dbReference type="PANTHER" id="PTHR19143">
    <property type="entry name" value="FIBRINOGEN/TENASCIN/ANGIOPOEITIN"/>
    <property type="match status" value="1"/>
</dbReference>
<dbReference type="GO" id="GO:0005615">
    <property type="term" value="C:extracellular space"/>
    <property type="evidence" value="ECO:0007669"/>
    <property type="project" value="TreeGrafter"/>
</dbReference>
<keyword evidence="1" id="KW-1015">Disulfide bond</keyword>
<dbReference type="Pfam" id="PF00147">
    <property type="entry name" value="Fibrinogen_C"/>
    <property type="match status" value="1"/>
</dbReference>
<dbReference type="SMART" id="SM00186">
    <property type="entry name" value="FBG"/>
    <property type="match status" value="1"/>
</dbReference>
<dbReference type="InterPro" id="IPR036056">
    <property type="entry name" value="Fibrinogen-like_C"/>
</dbReference>
<dbReference type="EnsemblMetazoa" id="AMEC010226-RA">
    <property type="protein sequence ID" value="AMEC010226-PA"/>
    <property type="gene ID" value="AMEC010226"/>
</dbReference>
<accession>A0A182TXS0</accession>
<evidence type="ECO:0000313" key="3">
    <source>
        <dbReference type="EnsemblMetazoa" id="AMEC010226-PA"/>
    </source>
</evidence>
<protein>
    <submittedName>
        <fullName evidence="3">Fibrinogen C-terminal domain-containing protein</fullName>
    </submittedName>
</protein>
<evidence type="ECO:0000259" key="2">
    <source>
        <dbReference type="PROSITE" id="PS51406"/>
    </source>
</evidence>
<dbReference type="InterPro" id="IPR050373">
    <property type="entry name" value="Fibrinogen_C-term_domain"/>
</dbReference>
<dbReference type="VEuPathDB" id="VectorBase:AMEC010226"/>
<organism evidence="3 4">
    <name type="scientific">Anopheles melas</name>
    <dbReference type="NCBI Taxonomy" id="34690"/>
    <lineage>
        <taxon>Eukaryota</taxon>
        <taxon>Metazoa</taxon>
        <taxon>Ecdysozoa</taxon>
        <taxon>Arthropoda</taxon>
        <taxon>Hexapoda</taxon>
        <taxon>Insecta</taxon>
        <taxon>Pterygota</taxon>
        <taxon>Neoptera</taxon>
        <taxon>Endopterygota</taxon>
        <taxon>Diptera</taxon>
        <taxon>Nematocera</taxon>
        <taxon>Culicoidea</taxon>
        <taxon>Culicidae</taxon>
        <taxon>Anophelinae</taxon>
        <taxon>Anopheles</taxon>
    </lineage>
</organism>
<dbReference type="PROSITE" id="PS00514">
    <property type="entry name" value="FIBRINOGEN_C_1"/>
    <property type="match status" value="1"/>
</dbReference>
<reference evidence="3" key="2">
    <citation type="submission" date="2020-05" db="UniProtKB">
        <authorList>
            <consortium name="EnsemblMetazoa"/>
        </authorList>
    </citation>
    <scope>IDENTIFICATION</scope>
    <source>
        <strain evidence="3">CM1001059</strain>
    </source>
</reference>
<reference evidence="4" key="1">
    <citation type="submission" date="2014-01" db="EMBL/GenBank/DDBJ databases">
        <title>The Genome Sequence of Anopheles melas CM1001059_A (V2).</title>
        <authorList>
            <consortium name="The Broad Institute Genomics Platform"/>
            <person name="Neafsey D.E."/>
            <person name="Besansky N."/>
            <person name="Howell P."/>
            <person name="Walton C."/>
            <person name="Young S.K."/>
            <person name="Zeng Q."/>
            <person name="Gargeya S."/>
            <person name="Fitzgerald M."/>
            <person name="Haas B."/>
            <person name="Abouelleil A."/>
            <person name="Allen A.W."/>
            <person name="Alvarado L."/>
            <person name="Arachchi H.M."/>
            <person name="Berlin A.M."/>
            <person name="Chapman S.B."/>
            <person name="Gainer-Dewar J."/>
            <person name="Goldberg J."/>
            <person name="Griggs A."/>
            <person name="Gujja S."/>
            <person name="Hansen M."/>
            <person name="Howarth C."/>
            <person name="Imamovic A."/>
            <person name="Ireland A."/>
            <person name="Larimer J."/>
            <person name="McCowan C."/>
            <person name="Murphy C."/>
            <person name="Pearson M."/>
            <person name="Poon T.W."/>
            <person name="Priest M."/>
            <person name="Roberts A."/>
            <person name="Saif S."/>
            <person name="Shea T."/>
            <person name="Sisk P."/>
            <person name="Sykes S."/>
            <person name="Wortman J."/>
            <person name="Nusbaum C."/>
            <person name="Birren B."/>
        </authorList>
    </citation>
    <scope>NUCLEOTIDE SEQUENCE [LARGE SCALE GENOMIC DNA]</scope>
    <source>
        <strain evidence="4">CM1001059</strain>
    </source>
</reference>
<name>A0A182TXS0_9DIPT</name>
<proteinExistence type="predicted"/>
<dbReference type="SUPFAM" id="SSF56496">
    <property type="entry name" value="Fibrinogen C-terminal domain-like"/>
    <property type="match status" value="1"/>
</dbReference>
<keyword evidence="4" id="KW-1185">Reference proteome</keyword>
<sequence length="218" mass="25617">MINSGLNHRTVSFRSCKKNPSKRSGKYILQPTEDDEPFVGYCEQTAFGGGWLVFQYRYDGSVNFYRNWTEYRNGFGSIDGEFWLGLKQLHRLTMDRKHELLVELKDFNGNYKYARYSQFMIGSEKDQYALAKLGFYTGTADDALKNNIEEKFTTMDRDNDAKFQENCASAHQGAWWYYRCSDSNLNGVYVNRDIKTSMHWSRTHYIGMAYSRMLIRET</sequence>
<dbReference type="InterPro" id="IPR014716">
    <property type="entry name" value="Fibrinogen_a/b/g_C_1"/>
</dbReference>
<evidence type="ECO:0000256" key="1">
    <source>
        <dbReference type="ARBA" id="ARBA00023157"/>
    </source>
</evidence>
<feature type="domain" description="Fibrinogen C-terminal" evidence="2">
    <location>
        <begin position="7"/>
        <end position="218"/>
    </location>
</feature>
<dbReference type="PROSITE" id="PS51406">
    <property type="entry name" value="FIBRINOGEN_C_2"/>
    <property type="match status" value="1"/>
</dbReference>
<dbReference type="InterPro" id="IPR002181">
    <property type="entry name" value="Fibrinogen_a/b/g_C_dom"/>
</dbReference>
<dbReference type="Proteomes" id="UP000075902">
    <property type="component" value="Unassembled WGS sequence"/>
</dbReference>
<dbReference type="Gene3D" id="3.90.215.10">
    <property type="entry name" value="Gamma Fibrinogen, chain A, domain 1"/>
    <property type="match status" value="1"/>
</dbReference>
<dbReference type="PANTHER" id="PTHR19143:SF327">
    <property type="entry name" value="FI21813P1-RELATED"/>
    <property type="match status" value="1"/>
</dbReference>
<dbReference type="InterPro" id="IPR020837">
    <property type="entry name" value="Fibrinogen_CS"/>
</dbReference>
<dbReference type="AlphaFoldDB" id="A0A182TXS0"/>